<gene>
    <name evidence="1" type="ORF">SEMRO_324_G117470.1</name>
</gene>
<evidence type="ECO:0000313" key="1">
    <source>
        <dbReference type="EMBL" id="CAB9507882.1"/>
    </source>
</evidence>
<dbReference type="AlphaFoldDB" id="A0A9N8HCM0"/>
<reference evidence="1" key="1">
    <citation type="submission" date="2020-06" db="EMBL/GenBank/DDBJ databases">
        <authorList>
            <consortium name="Plant Systems Biology data submission"/>
        </authorList>
    </citation>
    <scope>NUCLEOTIDE SEQUENCE</scope>
    <source>
        <strain evidence="1">D6</strain>
    </source>
</reference>
<dbReference type="OrthoDB" id="42525at2759"/>
<dbReference type="PANTHER" id="PTHR35332:SF2">
    <property type="entry name" value="REGULATION OF ENOLASE PROTEIN 1"/>
    <property type="match status" value="1"/>
</dbReference>
<dbReference type="EMBL" id="CAICTM010000323">
    <property type="protein sequence ID" value="CAB9507882.1"/>
    <property type="molecule type" value="Genomic_DNA"/>
</dbReference>
<protein>
    <submittedName>
        <fullName evidence="1">Uncharacterized protein</fullName>
    </submittedName>
</protein>
<evidence type="ECO:0000313" key="2">
    <source>
        <dbReference type="Proteomes" id="UP001153069"/>
    </source>
</evidence>
<comment type="caution">
    <text evidence="1">The sequence shown here is derived from an EMBL/GenBank/DDBJ whole genome shotgun (WGS) entry which is preliminary data.</text>
</comment>
<dbReference type="InterPro" id="IPR013320">
    <property type="entry name" value="ConA-like_dom_sf"/>
</dbReference>
<sequence>MTEKNDFPVLVDGFMSVSDDAFCDEPELRWYCPPDSWQESLVEGRREGRDGSWMVDDDGQLVVKPPAKKDFWRKTYYTPVFVKDDGPCLFATVPRNEAVMAETCFTISGTTRQFDQAGILVRCDSEHWLKTGIEIVDGVPRLSCVCTNSYSDWSTQKYWKDTATKVKIRVHLLPNRSIVVEAWEDETETWNFIRICHMSMNCKCDPDPLADHEAVTKAWAGKAAPPGHVYIGVFACCPEDQAGTVVTFHDLSVVAGSTFKHDADCIHE</sequence>
<dbReference type="SUPFAM" id="SSF49899">
    <property type="entry name" value="Concanavalin A-like lectins/glucanases"/>
    <property type="match status" value="1"/>
</dbReference>
<dbReference type="InterPro" id="IPR009784">
    <property type="entry name" value="DUF1349"/>
</dbReference>
<keyword evidence="2" id="KW-1185">Reference proteome</keyword>
<proteinExistence type="predicted"/>
<dbReference type="PANTHER" id="PTHR35332">
    <property type="entry name" value="REGULATION OF ENOLASE PROTEIN 1"/>
    <property type="match status" value="1"/>
</dbReference>
<name>A0A9N8HCM0_9STRA</name>
<dbReference type="Proteomes" id="UP001153069">
    <property type="component" value="Unassembled WGS sequence"/>
</dbReference>
<dbReference type="Pfam" id="PF07081">
    <property type="entry name" value="DUF1349"/>
    <property type="match status" value="1"/>
</dbReference>
<accession>A0A9N8HCM0</accession>
<organism evidence="1 2">
    <name type="scientific">Seminavis robusta</name>
    <dbReference type="NCBI Taxonomy" id="568900"/>
    <lineage>
        <taxon>Eukaryota</taxon>
        <taxon>Sar</taxon>
        <taxon>Stramenopiles</taxon>
        <taxon>Ochrophyta</taxon>
        <taxon>Bacillariophyta</taxon>
        <taxon>Bacillariophyceae</taxon>
        <taxon>Bacillariophycidae</taxon>
        <taxon>Naviculales</taxon>
        <taxon>Naviculaceae</taxon>
        <taxon>Seminavis</taxon>
    </lineage>
</organism>
<dbReference type="Gene3D" id="2.60.120.200">
    <property type="match status" value="1"/>
</dbReference>